<dbReference type="Proteomes" id="UP000494265">
    <property type="component" value="Unassembled WGS sequence"/>
</dbReference>
<comment type="caution">
    <text evidence="3">The sequence shown here is derived from an EMBL/GenBank/DDBJ whole genome shotgun (WGS) entry which is preliminary data.</text>
</comment>
<organism evidence="3">
    <name type="scientific">Ligilactobacillus agilis</name>
    <dbReference type="NCBI Taxonomy" id="1601"/>
    <lineage>
        <taxon>Bacteria</taxon>
        <taxon>Bacillati</taxon>
        <taxon>Bacillota</taxon>
        <taxon>Bacilli</taxon>
        <taxon>Lactobacillales</taxon>
        <taxon>Lactobacillaceae</taxon>
        <taxon>Ligilactobacillus</taxon>
    </lineage>
</organism>
<feature type="domain" description="TPM" evidence="2">
    <location>
        <begin position="45"/>
        <end position="169"/>
    </location>
</feature>
<dbReference type="PANTHER" id="PTHR30373:SF2">
    <property type="entry name" value="UPF0603 PROTEIN YGCG"/>
    <property type="match status" value="1"/>
</dbReference>
<dbReference type="InterPro" id="IPR007621">
    <property type="entry name" value="TPM_dom"/>
</dbReference>
<name>A0A6F9XLW5_9LACO</name>
<sequence>MIDNYLFGYQHRQQRNYFKPVVTLLVFLLTMLMCVVSVQADNHDVMDQADVLDKSTERYIYDVNEVQLSKIKGHPQIAVITKRNINGDIEDEAQQLFNQYQFGTKGYDNGVLLLIDIEGHHVRMQTGYGIESVVPDVFVNDLVDNTVQGYFRDKDFSAGTKLMVQRLAKRIEAHQGDLRTKSDVNNHRLLVEEQEKYEKQQNQQALKLLKILLCFIWVVFFIIGLLIFAIQKWVLLKFKRVKHNVQVVVEKQKEKQMLVVDFEQILPPRNRDFYWFCEGSSVIYTLVNLQILEQLIQQKDNSMYLFNHYNRTLFELSPEKQAIVDKFELDKPLSDYQVIADSLLVELQALAKKYSGERITEVKKNQVKSSDDLDDFLTGAMIASSINHHDSHNRDDWSSGSSFDNDDDDWGSFGGGGGFSGGGGGTADW</sequence>
<feature type="transmembrane region" description="Helical" evidence="1">
    <location>
        <begin position="208"/>
        <end position="230"/>
    </location>
</feature>
<evidence type="ECO:0000256" key="1">
    <source>
        <dbReference type="SAM" id="Phobius"/>
    </source>
</evidence>
<dbReference type="AlphaFoldDB" id="A0A6F9XLW5"/>
<gene>
    <name evidence="3" type="ORF">SY212_12690</name>
</gene>
<evidence type="ECO:0000259" key="2">
    <source>
        <dbReference type="Pfam" id="PF04536"/>
    </source>
</evidence>
<dbReference type="Gene3D" id="3.10.310.50">
    <property type="match status" value="1"/>
</dbReference>
<evidence type="ECO:0000313" key="3">
    <source>
        <dbReference type="EMBL" id="GET06239.1"/>
    </source>
</evidence>
<accession>A0A6F9XLW5</accession>
<proteinExistence type="predicted"/>
<keyword evidence="1" id="KW-1133">Transmembrane helix</keyword>
<feature type="transmembrane region" description="Helical" evidence="1">
    <location>
        <begin position="21"/>
        <end position="40"/>
    </location>
</feature>
<protein>
    <recommendedName>
        <fullName evidence="2">TPM domain-containing protein</fullName>
    </recommendedName>
</protein>
<keyword evidence="1" id="KW-0812">Transmembrane</keyword>
<dbReference type="EMBL" id="BLAM01000126">
    <property type="protein sequence ID" value="GET06239.1"/>
    <property type="molecule type" value="Genomic_DNA"/>
</dbReference>
<dbReference type="RefSeq" id="WP_172584737.1">
    <property type="nucleotide sequence ID" value="NZ_BLAM01000126.1"/>
</dbReference>
<keyword evidence="1" id="KW-0472">Membrane</keyword>
<dbReference type="PANTHER" id="PTHR30373">
    <property type="entry name" value="UPF0603 PROTEIN YGCG"/>
    <property type="match status" value="1"/>
</dbReference>
<dbReference type="Pfam" id="PF04536">
    <property type="entry name" value="TPM_phosphatase"/>
    <property type="match status" value="1"/>
</dbReference>
<reference evidence="3" key="1">
    <citation type="submission" date="2019-10" db="EMBL/GenBank/DDBJ databases">
        <title>Lactobacillus agilis SY212 Whole Genome Sequencing Project.</title>
        <authorList>
            <person name="Suzuki S."/>
            <person name="Endo A."/>
            <person name="Maeno S."/>
            <person name="Shiwa Y."/>
            <person name="Matsutani M."/>
            <person name="Kajikawa A."/>
        </authorList>
    </citation>
    <scope>NUCLEOTIDE SEQUENCE</scope>
    <source>
        <strain evidence="3">SY212</strain>
    </source>
</reference>